<dbReference type="RefSeq" id="WP_261897689.1">
    <property type="nucleotide sequence ID" value="NZ_AP024896.1"/>
</dbReference>
<dbReference type="Proteomes" id="UP001304071">
    <property type="component" value="Chromosome 2"/>
</dbReference>
<gene>
    <name evidence="1" type="ORF">R8Z52_22580</name>
</gene>
<sequence>MKALVRDIVVKLTDQSRRFVVMEECSEGYRCLPLDAEGGIIYNSRDYYFDDYDVVFESLIPKKKSHS</sequence>
<protein>
    <submittedName>
        <fullName evidence="1">Uncharacterized protein</fullName>
    </submittedName>
</protein>
<keyword evidence="2" id="KW-1185">Reference proteome</keyword>
<reference evidence="1 2" key="1">
    <citation type="submission" date="2023-11" db="EMBL/GenBank/DDBJ databases">
        <title>Plant-associative lifestyle of Vibrio porteresiae and its evolutionary dynamics.</title>
        <authorList>
            <person name="Rameshkumar N."/>
            <person name="Kirti K."/>
        </authorList>
    </citation>
    <scope>NUCLEOTIDE SEQUENCE [LARGE SCALE GENOMIC DNA]</scope>
    <source>
        <strain evidence="1 2">MSSRF30</strain>
    </source>
</reference>
<dbReference type="EMBL" id="CP138204">
    <property type="protein sequence ID" value="WPC75711.1"/>
    <property type="molecule type" value="Genomic_DNA"/>
</dbReference>
<organism evidence="1 2">
    <name type="scientific">Vibrio porteresiae DSM 19223</name>
    <dbReference type="NCBI Taxonomy" id="1123496"/>
    <lineage>
        <taxon>Bacteria</taxon>
        <taxon>Pseudomonadati</taxon>
        <taxon>Pseudomonadota</taxon>
        <taxon>Gammaproteobacteria</taxon>
        <taxon>Vibrionales</taxon>
        <taxon>Vibrionaceae</taxon>
        <taxon>Vibrio</taxon>
    </lineage>
</organism>
<evidence type="ECO:0000313" key="1">
    <source>
        <dbReference type="EMBL" id="WPC75711.1"/>
    </source>
</evidence>
<name>A0ABZ0QI42_9VIBR</name>
<accession>A0ABZ0QI42</accession>
<proteinExistence type="predicted"/>
<evidence type="ECO:0000313" key="2">
    <source>
        <dbReference type="Proteomes" id="UP001304071"/>
    </source>
</evidence>